<dbReference type="SUPFAM" id="SSF52047">
    <property type="entry name" value="RNI-like"/>
    <property type="match status" value="1"/>
</dbReference>
<proteinExistence type="predicted"/>
<gene>
    <name evidence="3" type="ORF">CTAYLR_009145</name>
</gene>
<dbReference type="InterPro" id="IPR051848">
    <property type="entry name" value="PGIP"/>
</dbReference>
<dbReference type="PANTHER" id="PTHR48059">
    <property type="entry name" value="POLYGALACTURONASE INHIBITOR 1"/>
    <property type="match status" value="1"/>
</dbReference>
<evidence type="ECO:0000313" key="4">
    <source>
        <dbReference type="Proteomes" id="UP001230188"/>
    </source>
</evidence>
<dbReference type="PANTHER" id="PTHR48059:SF30">
    <property type="entry name" value="OS06G0587000 PROTEIN"/>
    <property type="match status" value="1"/>
</dbReference>
<dbReference type="AlphaFoldDB" id="A0AAD7UN27"/>
<organism evidence="3 4">
    <name type="scientific">Chrysophaeum taylorii</name>
    <dbReference type="NCBI Taxonomy" id="2483200"/>
    <lineage>
        <taxon>Eukaryota</taxon>
        <taxon>Sar</taxon>
        <taxon>Stramenopiles</taxon>
        <taxon>Ochrophyta</taxon>
        <taxon>Pelagophyceae</taxon>
        <taxon>Pelagomonadales</taxon>
        <taxon>Pelagomonadaceae</taxon>
        <taxon>Chrysophaeum</taxon>
    </lineage>
</organism>
<evidence type="ECO:0000256" key="1">
    <source>
        <dbReference type="ARBA" id="ARBA00004196"/>
    </source>
</evidence>
<evidence type="ECO:0000256" key="2">
    <source>
        <dbReference type="SAM" id="MobiDB-lite"/>
    </source>
</evidence>
<keyword evidence="4" id="KW-1185">Reference proteome</keyword>
<sequence>MGSGASALDRLCDAEVVAQLTPAELRQAHSDVACHVAELEAKNVALLRRVHELELQLPPQLDGVSQVIEAEKCLPEGLRDFRTISSTAEVNSMSEELSEFSRRVLAAPDDPGAVAALSDAVTRHVRVLNGVVAARLDEDGVVEQCDQAIATGMHDCREVYDVIWHRIARRASDFEDYMVVAKAAVDQLGRLDDVSQRVETPVELYRDACRTKPRFDAFIANLGIEDGDEEDDEVSDEILSEDAPSTEPPSPSTPVSGIFSNRWWRPPKPPRAPFYATMTAAAAIPKRQAPTDSVRALTVRSFSSATNSGDEASPKPKKMSTTTRPFHVKMPRELKKMTRICEKASLRADKPGSTDRIFDVCRCMIEVTSMSQAALVLRLLRESTDEIAVVRIKERFATSPSPGGWRDCLVNFYLKDDDARHVCEVQIVHREMTVARKDLSGHAIYNVVRNAHELLERIGVGVREGRPERIARLRAAEEASKLYTAEYFRRIGASLEELVRADCFSAAELRQEGRYSAEQLRAVGTPFSAILRAGYSARDLKAADAKDPGELLAADYSVAEVFDAFDIRTEIDAERAVLMHFYHATGVELEGWSAAARVGAAWRGVTVDADGRVVGLSLSSVPGFSGTMPSSIGLLRYLRKLDLSGNADLIGELPRALSRLQRLVFLDLSKCTVWLPGSGAKIMSVGLDPRLDTRLRIEQLFALLHHVDLGPVIFETRLSLGILWNALSVAAVVGQAKEIGVRASWVACGLGADGRLADPLLGVKQEATFKHQLARITDKKQRRGACVSIRFAGPAPWLFEEKADANSRECATTFERFDPDLAARLEDAYNAGKTICRLERIVRHDPGDSPATYEFDLRRPDAMTQTRLHLPTTNPVARDTLGSSRLAPRLARGRVRTIKRVSAVDIPRPQTRPSSSTADRPCSSPRSSSSATGIISEIRRNSRDHAPPPLTTAAASAR</sequence>
<dbReference type="EMBL" id="JAQMWT010000092">
    <property type="protein sequence ID" value="KAJ8610876.1"/>
    <property type="molecule type" value="Genomic_DNA"/>
</dbReference>
<evidence type="ECO:0000313" key="3">
    <source>
        <dbReference type="EMBL" id="KAJ8610876.1"/>
    </source>
</evidence>
<name>A0AAD7UN27_9STRA</name>
<feature type="region of interest" description="Disordered" evidence="2">
    <location>
        <begin position="904"/>
        <end position="958"/>
    </location>
</feature>
<reference evidence="3" key="1">
    <citation type="submission" date="2023-01" db="EMBL/GenBank/DDBJ databases">
        <title>Metagenome sequencing of chrysophaentin producing Chrysophaeum taylorii.</title>
        <authorList>
            <person name="Davison J."/>
            <person name="Bewley C."/>
        </authorList>
    </citation>
    <scope>NUCLEOTIDE SEQUENCE</scope>
    <source>
        <strain evidence="3">NIES-1699</strain>
    </source>
</reference>
<feature type="compositionally biased region" description="Low complexity" evidence="2">
    <location>
        <begin position="920"/>
        <end position="930"/>
    </location>
</feature>
<feature type="compositionally biased region" description="Basic and acidic residues" evidence="2">
    <location>
        <begin position="937"/>
        <end position="946"/>
    </location>
</feature>
<accession>A0AAD7UN27</accession>
<dbReference type="Gene3D" id="3.80.10.10">
    <property type="entry name" value="Ribonuclease Inhibitor"/>
    <property type="match status" value="1"/>
</dbReference>
<dbReference type="InterPro" id="IPR032675">
    <property type="entry name" value="LRR_dom_sf"/>
</dbReference>
<dbReference type="Proteomes" id="UP001230188">
    <property type="component" value="Unassembled WGS sequence"/>
</dbReference>
<protein>
    <recommendedName>
        <fullName evidence="5">RelA/SpoT domain-containing protein</fullName>
    </recommendedName>
</protein>
<feature type="region of interest" description="Disordered" evidence="2">
    <location>
        <begin position="302"/>
        <end position="322"/>
    </location>
</feature>
<feature type="region of interest" description="Disordered" evidence="2">
    <location>
        <begin position="226"/>
        <end position="262"/>
    </location>
</feature>
<comment type="caution">
    <text evidence="3">The sequence shown here is derived from an EMBL/GenBank/DDBJ whole genome shotgun (WGS) entry which is preliminary data.</text>
</comment>
<comment type="subcellular location">
    <subcellularLocation>
        <location evidence="1">Cell envelope</location>
    </subcellularLocation>
</comment>
<evidence type="ECO:0008006" key="5">
    <source>
        <dbReference type="Google" id="ProtNLM"/>
    </source>
</evidence>
<feature type="compositionally biased region" description="Acidic residues" evidence="2">
    <location>
        <begin position="226"/>
        <end position="240"/>
    </location>
</feature>